<dbReference type="PANTHER" id="PTHR10073:SF12">
    <property type="entry name" value="DNA MISMATCH REPAIR PROTEIN MLH1"/>
    <property type="match status" value="1"/>
</dbReference>
<dbReference type="Proteomes" id="UP000886758">
    <property type="component" value="Unassembled WGS sequence"/>
</dbReference>
<evidence type="ECO:0000313" key="2">
    <source>
        <dbReference type="Proteomes" id="UP000886758"/>
    </source>
</evidence>
<comment type="caution">
    <text evidence="1">The sequence shown here is derived from an EMBL/GenBank/DDBJ whole genome shotgun (WGS) entry which is preliminary data.</text>
</comment>
<dbReference type="GO" id="GO:0032300">
    <property type="term" value="C:mismatch repair complex"/>
    <property type="evidence" value="ECO:0007669"/>
    <property type="project" value="InterPro"/>
</dbReference>
<dbReference type="InterPro" id="IPR042120">
    <property type="entry name" value="MutL_C_dimsub"/>
</dbReference>
<dbReference type="Gene3D" id="3.30.1540.20">
    <property type="entry name" value="MutL, C-terminal domain, dimerisation subdomain"/>
    <property type="match status" value="1"/>
</dbReference>
<protein>
    <submittedName>
        <fullName evidence="1">DNA mismatch repair protein MutL</fullName>
    </submittedName>
</protein>
<accession>A0A9D1GQR5</accession>
<dbReference type="GO" id="GO:0006298">
    <property type="term" value="P:mismatch repair"/>
    <property type="evidence" value="ECO:0007669"/>
    <property type="project" value="InterPro"/>
</dbReference>
<proteinExistence type="predicted"/>
<reference evidence="1" key="1">
    <citation type="submission" date="2020-10" db="EMBL/GenBank/DDBJ databases">
        <authorList>
            <person name="Gilroy R."/>
        </authorList>
    </citation>
    <scope>NUCLEOTIDE SEQUENCE</scope>
    <source>
        <strain evidence="1">ChiW17-6978</strain>
    </source>
</reference>
<organism evidence="1 2">
    <name type="scientific">Candidatus Pelethenecus faecipullorum</name>
    <dbReference type="NCBI Taxonomy" id="2840900"/>
    <lineage>
        <taxon>Bacteria</taxon>
        <taxon>Bacillati</taxon>
        <taxon>Mycoplasmatota</taxon>
        <taxon>Mollicutes</taxon>
        <taxon>Candidatus Pelethenecus</taxon>
    </lineage>
</organism>
<dbReference type="InterPro" id="IPR037198">
    <property type="entry name" value="MutL_C_sf"/>
</dbReference>
<dbReference type="SUPFAM" id="SSF118116">
    <property type="entry name" value="DNA mismatch repair protein MutL"/>
    <property type="match status" value="1"/>
</dbReference>
<dbReference type="EMBL" id="DVLF01000055">
    <property type="protein sequence ID" value="HIT49718.1"/>
    <property type="molecule type" value="Genomic_DNA"/>
</dbReference>
<dbReference type="PANTHER" id="PTHR10073">
    <property type="entry name" value="DNA MISMATCH REPAIR PROTEIN MLH, PMS, MUTL"/>
    <property type="match status" value="1"/>
</dbReference>
<dbReference type="InterPro" id="IPR038973">
    <property type="entry name" value="MutL/Mlh/Pms-like"/>
</dbReference>
<sequence>RQFEVRFFRDAIAKQIACKGSIKANHALSRAEIEALIEQLKRCDNPFTCPHGRPTMIRLSPTELEKMFERIQK</sequence>
<evidence type="ECO:0000313" key="1">
    <source>
        <dbReference type="EMBL" id="HIT49718.1"/>
    </source>
</evidence>
<dbReference type="AlphaFoldDB" id="A0A9D1GQR5"/>
<dbReference type="GO" id="GO:0016887">
    <property type="term" value="F:ATP hydrolysis activity"/>
    <property type="evidence" value="ECO:0007669"/>
    <property type="project" value="InterPro"/>
</dbReference>
<feature type="non-terminal residue" evidence="1">
    <location>
        <position position="1"/>
    </location>
</feature>
<dbReference type="GO" id="GO:0140664">
    <property type="term" value="F:ATP-dependent DNA damage sensor activity"/>
    <property type="evidence" value="ECO:0007669"/>
    <property type="project" value="InterPro"/>
</dbReference>
<reference evidence="1" key="2">
    <citation type="journal article" date="2021" name="PeerJ">
        <title>Extensive microbial diversity within the chicken gut microbiome revealed by metagenomics and culture.</title>
        <authorList>
            <person name="Gilroy R."/>
            <person name="Ravi A."/>
            <person name="Getino M."/>
            <person name="Pursley I."/>
            <person name="Horton D.L."/>
            <person name="Alikhan N.F."/>
            <person name="Baker D."/>
            <person name="Gharbi K."/>
            <person name="Hall N."/>
            <person name="Watson M."/>
            <person name="Adriaenssens E.M."/>
            <person name="Foster-Nyarko E."/>
            <person name="Jarju S."/>
            <person name="Secka A."/>
            <person name="Antonio M."/>
            <person name="Oren A."/>
            <person name="Chaudhuri R.R."/>
            <person name="La Ragione R."/>
            <person name="Hildebrand F."/>
            <person name="Pallen M.J."/>
        </authorList>
    </citation>
    <scope>NUCLEOTIDE SEQUENCE</scope>
    <source>
        <strain evidence="1">ChiW17-6978</strain>
    </source>
</reference>
<gene>
    <name evidence="1" type="ORF">IAD46_01695</name>
</gene>
<name>A0A9D1GQR5_9MOLU</name>